<keyword evidence="3" id="KW-1185">Reference proteome</keyword>
<reference evidence="3" key="1">
    <citation type="submission" date="2017-02" db="EMBL/GenBank/DDBJ databases">
        <authorList>
            <person name="Varghese N."/>
            <person name="Submissions S."/>
        </authorList>
    </citation>
    <scope>NUCLEOTIDE SEQUENCE [LARGE SCALE GENOMIC DNA]</scope>
    <source>
        <strain evidence="3">ATCC 700200</strain>
    </source>
</reference>
<dbReference type="Proteomes" id="UP000190774">
    <property type="component" value="Unassembled WGS sequence"/>
</dbReference>
<gene>
    <name evidence="2" type="ORF">SAMN02745166_04876</name>
</gene>
<dbReference type="EMBL" id="FUYE01000026">
    <property type="protein sequence ID" value="SKB08210.1"/>
    <property type="molecule type" value="Genomic_DNA"/>
</dbReference>
<sequence>MRAIAGQILRELCSKLHKKRGDHSLYKKAQPRQKQMKSDNGM</sequence>
<proteinExistence type="predicted"/>
<name>A0A1T4Z2E5_9BACT</name>
<evidence type="ECO:0000256" key="1">
    <source>
        <dbReference type="SAM" id="MobiDB-lite"/>
    </source>
</evidence>
<feature type="region of interest" description="Disordered" evidence="1">
    <location>
        <begin position="19"/>
        <end position="42"/>
    </location>
</feature>
<evidence type="ECO:0000313" key="2">
    <source>
        <dbReference type="EMBL" id="SKB08210.1"/>
    </source>
</evidence>
<dbReference type="STRING" id="48467.SAMN02745166_04876"/>
<evidence type="ECO:0000313" key="3">
    <source>
        <dbReference type="Proteomes" id="UP000190774"/>
    </source>
</evidence>
<protein>
    <submittedName>
        <fullName evidence="2">Uncharacterized protein</fullName>
    </submittedName>
</protein>
<dbReference type="AlphaFoldDB" id="A0A1T4Z2E5"/>
<organism evidence="2 3">
    <name type="scientific">Prosthecobacter debontii</name>
    <dbReference type="NCBI Taxonomy" id="48467"/>
    <lineage>
        <taxon>Bacteria</taxon>
        <taxon>Pseudomonadati</taxon>
        <taxon>Verrucomicrobiota</taxon>
        <taxon>Verrucomicrobiia</taxon>
        <taxon>Verrucomicrobiales</taxon>
        <taxon>Verrucomicrobiaceae</taxon>
        <taxon>Prosthecobacter</taxon>
    </lineage>
</organism>
<accession>A0A1T4Z2E5</accession>